<proteinExistence type="predicted"/>
<name>A0ABU0DZD9_9FIRM</name>
<comment type="caution">
    <text evidence="1">The sequence shown here is derived from an EMBL/GenBank/DDBJ whole genome shotgun (WGS) entry which is preliminary data.</text>
</comment>
<dbReference type="EMBL" id="JAUSUR010000001">
    <property type="protein sequence ID" value="MDQ0360002.1"/>
    <property type="molecule type" value="Genomic_DNA"/>
</dbReference>
<protein>
    <submittedName>
        <fullName evidence="1">Uncharacterized protein</fullName>
    </submittedName>
</protein>
<dbReference type="Proteomes" id="UP001230220">
    <property type="component" value="Unassembled WGS sequence"/>
</dbReference>
<keyword evidence="2" id="KW-1185">Reference proteome</keyword>
<dbReference type="RefSeq" id="WP_307405569.1">
    <property type="nucleotide sequence ID" value="NZ_JAUSUR010000001.1"/>
</dbReference>
<evidence type="ECO:0000313" key="1">
    <source>
        <dbReference type="EMBL" id="MDQ0360002.1"/>
    </source>
</evidence>
<organism evidence="1 2">
    <name type="scientific">Breznakia pachnodae</name>
    <dbReference type="NCBI Taxonomy" id="265178"/>
    <lineage>
        <taxon>Bacteria</taxon>
        <taxon>Bacillati</taxon>
        <taxon>Bacillota</taxon>
        <taxon>Erysipelotrichia</taxon>
        <taxon>Erysipelotrichales</taxon>
        <taxon>Erysipelotrichaceae</taxon>
        <taxon>Breznakia</taxon>
    </lineage>
</organism>
<gene>
    <name evidence="1" type="ORF">J2S15_000733</name>
</gene>
<sequence>MDKIKDIAYEKGEIKFNVNKDFTIDYEITLKTEHDYVVFNVCQKDFNLNIFGSMFWLMTREERESFFIKREVPIFKFKSGTMSIHKYEDKSYWCELSLISDELKNEKFKDMCSYISFYTDEV</sequence>
<reference evidence="1 2" key="1">
    <citation type="submission" date="2023-07" db="EMBL/GenBank/DDBJ databases">
        <title>Genomic Encyclopedia of Type Strains, Phase IV (KMG-IV): sequencing the most valuable type-strain genomes for metagenomic binning, comparative biology and taxonomic classification.</title>
        <authorList>
            <person name="Goeker M."/>
        </authorList>
    </citation>
    <scope>NUCLEOTIDE SEQUENCE [LARGE SCALE GENOMIC DNA]</scope>
    <source>
        <strain evidence="1 2">DSM 16784</strain>
    </source>
</reference>
<evidence type="ECO:0000313" key="2">
    <source>
        <dbReference type="Proteomes" id="UP001230220"/>
    </source>
</evidence>
<accession>A0ABU0DZD9</accession>